<feature type="region of interest" description="Disordered" evidence="1">
    <location>
        <begin position="158"/>
        <end position="186"/>
    </location>
</feature>
<evidence type="ECO:0000256" key="1">
    <source>
        <dbReference type="SAM" id="MobiDB-lite"/>
    </source>
</evidence>
<keyword evidence="4" id="KW-1185">Reference proteome</keyword>
<dbReference type="PANTHER" id="PTHR45527">
    <property type="entry name" value="NONRIBOSOMAL PEPTIDE SYNTHETASE"/>
    <property type="match status" value="1"/>
</dbReference>
<sequence length="424" mass="45536">MPDQLAVPLSPAHRLLAWVDEVAPGMVFGPRFVCLGGYRLTGPLDVPVLRGALDRLVVRHEALRTVIAGDGPAPRPRVTPPAPVPLVEVPPDALVDTLVAGAYPPGSVPPLWAYLARHGDADATLVLVAQHTVADPWSMRILIADLLRGYADRLVGRNEGQNQAGTPPGRHQVPATRDGNDEQRTRRLTDHWRQVLTEVRPLPPDTAAPGGAPRHAETRFPLSITDQRLRAAARTRRTTPFVLLLSGFIGALAAYTGATDLTVPVLTYGRGRSDWETVGLFMNALPVRVDLSGDPTPGETLHRVRVAFTTAFAREVPLADLVSRLPEAARLFAPDGPASAQFEVIQLPPTPPSGPLACRPIRLPAGLPLGGPVIPVNGLAVWLEQGPEGGYSGTVRYRADLFSQPTVERLVTGYADRLERLVGP</sequence>
<evidence type="ECO:0000313" key="3">
    <source>
        <dbReference type="EMBL" id="SBT42915.1"/>
    </source>
</evidence>
<protein>
    <submittedName>
        <fullName evidence="3">Condensation domain-containing protein</fullName>
    </submittedName>
</protein>
<dbReference type="GO" id="GO:0005737">
    <property type="term" value="C:cytoplasm"/>
    <property type="evidence" value="ECO:0007669"/>
    <property type="project" value="TreeGrafter"/>
</dbReference>
<dbReference type="Gene3D" id="3.30.559.30">
    <property type="entry name" value="Nonribosomal peptide synthetase, condensation domain"/>
    <property type="match status" value="1"/>
</dbReference>
<dbReference type="Gene3D" id="3.30.559.10">
    <property type="entry name" value="Chloramphenicol acetyltransferase-like domain"/>
    <property type="match status" value="1"/>
</dbReference>
<dbReference type="EMBL" id="LT594324">
    <property type="protein sequence ID" value="SBT42915.1"/>
    <property type="molecule type" value="Genomic_DNA"/>
</dbReference>
<dbReference type="InterPro" id="IPR001242">
    <property type="entry name" value="Condensation_dom"/>
</dbReference>
<dbReference type="Proteomes" id="UP000198765">
    <property type="component" value="Chromosome I"/>
</dbReference>
<dbReference type="Pfam" id="PF00668">
    <property type="entry name" value="Condensation"/>
    <property type="match status" value="1"/>
</dbReference>
<dbReference type="GO" id="GO:0043041">
    <property type="term" value="P:amino acid activation for nonribosomal peptide biosynthetic process"/>
    <property type="evidence" value="ECO:0007669"/>
    <property type="project" value="TreeGrafter"/>
</dbReference>
<dbReference type="GO" id="GO:0008610">
    <property type="term" value="P:lipid biosynthetic process"/>
    <property type="evidence" value="ECO:0007669"/>
    <property type="project" value="UniProtKB-ARBA"/>
</dbReference>
<gene>
    <name evidence="3" type="ORF">GA0070621_1637</name>
</gene>
<evidence type="ECO:0000259" key="2">
    <source>
        <dbReference type="Pfam" id="PF00668"/>
    </source>
</evidence>
<evidence type="ECO:0000313" key="4">
    <source>
        <dbReference type="Proteomes" id="UP000198765"/>
    </source>
</evidence>
<dbReference type="AlphaFoldDB" id="A0A1A8ZGF1"/>
<dbReference type="GO" id="GO:0044550">
    <property type="term" value="P:secondary metabolite biosynthetic process"/>
    <property type="evidence" value="ECO:0007669"/>
    <property type="project" value="TreeGrafter"/>
</dbReference>
<dbReference type="PATRIC" id="fig|299146.4.peg.1689"/>
<feature type="domain" description="Condensation" evidence="2">
    <location>
        <begin position="39"/>
        <end position="328"/>
    </location>
</feature>
<dbReference type="GO" id="GO:0031177">
    <property type="term" value="F:phosphopantetheine binding"/>
    <property type="evidence" value="ECO:0007669"/>
    <property type="project" value="TreeGrafter"/>
</dbReference>
<dbReference type="InterPro" id="IPR023213">
    <property type="entry name" value="CAT-like_dom_sf"/>
</dbReference>
<dbReference type="GO" id="GO:0003824">
    <property type="term" value="F:catalytic activity"/>
    <property type="evidence" value="ECO:0007669"/>
    <property type="project" value="InterPro"/>
</dbReference>
<reference evidence="3 4" key="1">
    <citation type="submission" date="2016-06" db="EMBL/GenBank/DDBJ databases">
        <authorList>
            <person name="Kjaerup R.B."/>
            <person name="Dalgaard T.S."/>
            <person name="Juul-Madsen H.R."/>
        </authorList>
    </citation>
    <scope>NUCLEOTIDE SEQUENCE [LARGE SCALE GENOMIC DNA]</scope>
    <source>
        <strain evidence="3 4">DSM 45248</strain>
    </source>
</reference>
<dbReference type="OrthoDB" id="2472181at2"/>
<dbReference type="SUPFAM" id="SSF52777">
    <property type="entry name" value="CoA-dependent acyltransferases"/>
    <property type="match status" value="2"/>
</dbReference>
<accession>A0A1A8ZGF1</accession>
<name>A0A1A8ZGF1_9ACTN</name>
<organism evidence="3 4">
    <name type="scientific">Micromonospora narathiwatensis</name>
    <dbReference type="NCBI Taxonomy" id="299146"/>
    <lineage>
        <taxon>Bacteria</taxon>
        <taxon>Bacillati</taxon>
        <taxon>Actinomycetota</taxon>
        <taxon>Actinomycetes</taxon>
        <taxon>Micromonosporales</taxon>
        <taxon>Micromonosporaceae</taxon>
        <taxon>Micromonospora</taxon>
    </lineage>
</organism>
<proteinExistence type="predicted"/>
<dbReference type="RefSeq" id="WP_091192768.1">
    <property type="nucleotide sequence ID" value="NZ_LT594324.1"/>
</dbReference>
<dbReference type="PANTHER" id="PTHR45527:SF1">
    <property type="entry name" value="FATTY ACID SYNTHASE"/>
    <property type="match status" value="1"/>
</dbReference>